<sequence>MALDESAGGGTDYALIIYCNRVATTADWEGQLDFRALACALRIPIEVFSAEGDRIVNEADVLMMGREFVDKAYENAPKLQLTYHLHYYTFNSVTPL</sequence>
<evidence type="ECO:0000313" key="2">
    <source>
        <dbReference type="Proteomes" id="UP001163321"/>
    </source>
</evidence>
<dbReference type="EMBL" id="CM047587">
    <property type="protein sequence ID" value="KAI9907019.1"/>
    <property type="molecule type" value="Genomic_DNA"/>
</dbReference>
<proteinExistence type="predicted"/>
<protein>
    <submittedName>
        <fullName evidence="1">Uncharacterized protein</fullName>
    </submittedName>
</protein>
<evidence type="ECO:0000313" key="1">
    <source>
        <dbReference type="EMBL" id="KAI9907019.1"/>
    </source>
</evidence>
<dbReference type="Proteomes" id="UP001163321">
    <property type="component" value="Chromosome 8"/>
</dbReference>
<name>A0ACC0VKK2_9STRA</name>
<organism evidence="1 2">
    <name type="scientific">Peronosclerospora sorghi</name>
    <dbReference type="NCBI Taxonomy" id="230839"/>
    <lineage>
        <taxon>Eukaryota</taxon>
        <taxon>Sar</taxon>
        <taxon>Stramenopiles</taxon>
        <taxon>Oomycota</taxon>
        <taxon>Peronosporomycetes</taxon>
        <taxon>Peronosporales</taxon>
        <taxon>Peronosporaceae</taxon>
        <taxon>Peronosclerospora</taxon>
    </lineage>
</organism>
<gene>
    <name evidence="1" type="ORF">PsorP6_003771</name>
</gene>
<reference evidence="1 2" key="1">
    <citation type="journal article" date="2022" name="bioRxiv">
        <title>The genome of the oomycete Peronosclerospora sorghi, a cosmopolitan pathogen of maize and sorghum, is inflated with dispersed pseudogenes.</title>
        <authorList>
            <person name="Fletcher K."/>
            <person name="Martin F."/>
            <person name="Isakeit T."/>
            <person name="Cavanaugh K."/>
            <person name="Magill C."/>
            <person name="Michelmore R."/>
        </authorList>
    </citation>
    <scope>NUCLEOTIDE SEQUENCE [LARGE SCALE GENOMIC DNA]</scope>
    <source>
        <strain evidence="1">P6</strain>
    </source>
</reference>
<keyword evidence="2" id="KW-1185">Reference proteome</keyword>
<accession>A0ACC0VKK2</accession>
<comment type="caution">
    <text evidence="1">The sequence shown here is derived from an EMBL/GenBank/DDBJ whole genome shotgun (WGS) entry which is preliminary data.</text>
</comment>